<keyword evidence="21" id="KW-1185">Reference proteome</keyword>
<sequence>MMKNTMKVMLVLFSVLLTKPLQCHTRPASPDNGTAPEWTQPHKMKKLHVVPVSHTIKFRCPAMGHPTLTLKWLKNGKEFTNQQRIGGFKLRRHMWMMVMESLVPSDHGNYTCVVENNYGSINYTFQLEVIERSPHRPILQAGLPANRTAVVGSDVEFECKVFSDPPAHIQWLKHINVNGSTVGEDGLPYISVLKTNVNTLQLKKVSLEDAGQYTCLAGNSFGISHHSAWLIVFE</sequence>
<dbReference type="AlphaFoldDB" id="A0A8J4UV89"/>
<keyword evidence="13" id="KW-0829">Tyrosine-protein kinase</keyword>
<keyword evidence="5" id="KW-0812">Transmembrane</keyword>
<dbReference type="FunFam" id="2.60.40.10:FF:000020">
    <property type="entry name" value="Fibroblast growth factor receptor"/>
    <property type="match status" value="1"/>
</dbReference>
<keyword evidence="17" id="KW-0393">Immunoglobulin domain</keyword>
<evidence type="ECO:0000256" key="8">
    <source>
        <dbReference type="ARBA" id="ARBA00022741"/>
    </source>
</evidence>
<feature type="non-terminal residue" evidence="20">
    <location>
        <position position="1"/>
    </location>
</feature>
<evidence type="ECO:0000256" key="15">
    <source>
        <dbReference type="ARBA" id="ARBA00023170"/>
    </source>
</evidence>
<dbReference type="InterPro" id="IPR036179">
    <property type="entry name" value="Ig-like_dom_sf"/>
</dbReference>
<evidence type="ECO:0000256" key="16">
    <source>
        <dbReference type="ARBA" id="ARBA00023180"/>
    </source>
</evidence>
<gene>
    <name evidence="20" type="primary">fgfr1a</name>
    <name evidence="20" type="ORF">DAT39_002958</name>
</gene>
<feature type="domain" description="Ig-like" evidence="19">
    <location>
        <begin position="36"/>
        <end position="128"/>
    </location>
</feature>
<dbReference type="InterPro" id="IPR052615">
    <property type="entry name" value="FGFRL"/>
</dbReference>
<evidence type="ECO:0000256" key="3">
    <source>
        <dbReference type="ARBA" id="ARBA00022553"/>
    </source>
</evidence>
<evidence type="ECO:0000256" key="1">
    <source>
        <dbReference type="ARBA" id="ARBA00004167"/>
    </source>
</evidence>
<evidence type="ECO:0000256" key="17">
    <source>
        <dbReference type="ARBA" id="ARBA00023319"/>
    </source>
</evidence>
<name>A0A8J4UV89_CLAMG</name>
<feature type="domain" description="Ig-like" evidence="19">
    <location>
        <begin position="137"/>
        <end position="220"/>
    </location>
</feature>
<evidence type="ECO:0000259" key="19">
    <source>
        <dbReference type="PROSITE" id="PS50835"/>
    </source>
</evidence>
<feature type="chain" id="PRO_5035327935" description="receptor protein-tyrosine kinase" evidence="18">
    <location>
        <begin position="24"/>
        <end position="234"/>
    </location>
</feature>
<keyword evidence="6 18" id="KW-0732">Signal</keyword>
<keyword evidence="11" id="KW-1133">Transmembrane helix</keyword>
<reference evidence="20" key="1">
    <citation type="submission" date="2020-07" db="EMBL/GenBank/DDBJ databases">
        <title>Clarias magur genome sequencing, assembly and annotation.</title>
        <authorList>
            <person name="Kushwaha B."/>
            <person name="Kumar R."/>
            <person name="Das P."/>
            <person name="Joshi C.G."/>
            <person name="Kumar D."/>
            <person name="Nagpure N.S."/>
            <person name="Pandey M."/>
            <person name="Agarwal S."/>
            <person name="Srivastava S."/>
            <person name="Singh M."/>
            <person name="Sahoo L."/>
            <person name="Jayasankar P."/>
            <person name="Meher P.K."/>
            <person name="Koringa P.G."/>
            <person name="Iquebal M.A."/>
            <person name="Das S.P."/>
            <person name="Bit A."/>
            <person name="Patnaik S."/>
            <person name="Patel N."/>
            <person name="Shah T.M."/>
            <person name="Hinsu A."/>
            <person name="Jena J.K."/>
        </authorList>
    </citation>
    <scope>NUCLEOTIDE SEQUENCE</scope>
    <source>
        <strain evidence="20">CIFAMagur01</strain>
        <tissue evidence="20">Testis</tissue>
    </source>
</reference>
<protein>
    <recommendedName>
        <fullName evidence="2">receptor protein-tyrosine kinase</fullName>
        <ecNumber evidence="2">2.7.10.1</ecNumber>
    </recommendedName>
</protein>
<comment type="subcellular location">
    <subcellularLocation>
        <location evidence="1">Membrane</location>
        <topology evidence="1">Single-pass membrane protein</topology>
    </subcellularLocation>
</comment>
<keyword evidence="3" id="KW-0597">Phosphoprotein</keyword>
<dbReference type="GO" id="GO:0005007">
    <property type="term" value="F:fibroblast growth factor receptor activity"/>
    <property type="evidence" value="ECO:0007669"/>
    <property type="project" value="TreeGrafter"/>
</dbReference>
<dbReference type="OrthoDB" id="6019866at2759"/>
<dbReference type="GO" id="GO:0017134">
    <property type="term" value="F:fibroblast growth factor binding"/>
    <property type="evidence" value="ECO:0007669"/>
    <property type="project" value="TreeGrafter"/>
</dbReference>
<dbReference type="InterPro" id="IPR003598">
    <property type="entry name" value="Ig_sub2"/>
</dbReference>
<evidence type="ECO:0000313" key="21">
    <source>
        <dbReference type="Proteomes" id="UP000727407"/>
    </source>
</evidence>
<dbReference type="SUPFAM" id="SSF48726">
    <property type="entry name" value="Immunoglobulin"/>
    <property type="match status" value="2"/>
</dbReference>
<keyword evidence="16" id="KW-0325">Glycoprotein</keyword>
<dbReference type="Gene3D" id="2.60.40.10">
    <property type="entry name" value="Immunoglobulins"/>
    <property type="match status" value="2"/>
</dbReference>
<feature type="signal peptide" evidence="18">
    <location>
        <begin position="1"/>
        <end position="23"/>
    </location>
</feature>
<dbReference type="FunFam" id="2.60.40.10:FF:000016">
    <property type="entry name" value="Fibroblast growth factor receptor"/>
    <property type="match status" value="1"/>
</dbReference>
<proteinExistence type="predicted"/>
<keyword evidence="12" id="KW-0472">Membrane</keyword>
<keyword evidence="15 20" id="KW-0675">Receptor</keyword>
<dbReference type="EMBL" id="QNUK01000023">
    <property type="protein sequence ID" value="KAF5907342.1"/>
    <property type="molecule type" value="Genomic_DNA"/>
</dbReference>
<dbReference type="InterPro" id="IPR003599">
    <property type="entry name" value="Ig_sub"/>
</dbReference>
<dbReference type="InterPro" id="IPR013098">
    <property type="entry name" value="Ig_I-set"/>
</dbReference>
<keyword evidence="8" id="KW-0547">Nucleotide-binding</keyword>
<dbReference type="InterPro" id="IPR013783">
    <property type="entry name" value="Ig-like_fold"/>
</dbReference>
<dbReference type="Proteomes" id="UP000727407">
    <property type="component" value="Unassembled WGS sequence"/>
</dbReference>
<dbReference type="PANTHER" id="PTHR19890:SF10">
    <property type="entry name" value="FIBROBLAST GROWTH FACTOR RECEPTOR-LIKE 1"/>
    <property type="match status" value="1"/>
</dbReference>
<evidence type="ECO:0000256" key="7">
    <source>
        <dbReference type="ARBA" id="ARBA00022737"/>
    </source>
</evidence>
<keyword evidence="4" id="KW-0808">Transferase</keyword>
<keyword evidence="7" id="KW-0677">Repeat</keyword>
<dbReference type="InterPro" id="IPR007110">
    <property type="entry name" value="Ig-like_dom"/>
</dbReference>
<dbReference type="EC" id="2.7.10.1" evidence="2"/>
<evidence type="ECO:0000256" key="14">
    <source>
        <dbReference type="ARBA" id="ARBA00023157"/>
    </source>
</evidence>
<organism evidence="20 21">
    <name type="scientific">Clarias magur</name>
    <name type="common">Asian catfish</name>
    <name type="synonym">Macropteronotus magur</name>
    <dbReference type="NCBI Taxonomy" id="1594786"/>
    <lineage>
        <taxon>Eukaryota</taxon>
        <taxon>Metazoa</taxon>
        <taxon>Chordata</taxon>
        <taxon>Craniata</taxon>
        <taxon>Vertebrata</taxon>
        <taxon>Euteleostomi</taxon>
        <taxon>Actinopterygii</taxon>
        <taxon>Neopterygii</taxon>
        <taxon>Teleostei</taxon>
        <taxon>Ostariophysi</taxon>
        <taxon>Siluriformes</taxon>
        <taxon>Clariidae</taxon>
        <taxon>Clarias</taxon>
    </lineage>
</organism>
<evidence type="ECO:0000256" key="18">
    <source>
        <dbReference type="SAM" id="SignalP"/>
    </source>
</evidence>
<dbReference type="SMART" id="SM00409">
    <property type="entry name" value="IG"/>
    <property type="match status" value="2"/>
</dbReference>
<dbReference type="GO" id="GO:0005886">
    <property type="term" value="C:plasma membrane"/>
    <property type="evidence" value="ECO:0007669"/>
    <property type="project" value="TreeGrafter"/>
</dbReference>
<evidence type="ECO:0000256" key="6">
    <source>
        <dbReference type="ARBA" id="ARBA00022729"/>
    </source>
</evidence>
<evidence type="ECO:0000256" key="5">
    <source>
        <dbReference type="ARBA" id="ARBA00022692"/>
    </source>
</evidence>
<evidence type="ECO:0000313" key="20">
    <source>
        <dbReference type="EMBL" id="KAF5907342.1"/>
    </source>
</evidence>
<dbReference type="PROSITE" id="PS50835">
    <property type="entry name" value="IG_LIKE"/>
    <property type="match status" value="2"/>
</dbReference>
<evidence type="ECO:0000256" key="11">
    <source>
        <dbReference type="ARBA" id="ARBA00022989"/>
    </source>
</evidence>
<dbReference type="SMART" id="SM00408">
    <property type="entry name" value="IGc2"/>
    <property type="match status" value="2"/>
</dbReference>
<dbReference type="GO" id="GO:0005524">
    <property type="term" value="F:ATP binding"/>
    <property type="evidence" value="ECO:0007669"/>
    <property type="project" value="UniProtKB-KW"/>
</dbReference>
<keyword evidence="9" id="KW-0418">Kinase</keyword>
<keyword evidence="14" id="KW-1015">Disulfide bond</keyword>
<evidence type="ECO:0000256" key="13">
    <source>
        <dbReference type="ARBA" id="ARBA00023137"/>
    </source>
</evidence>
<evidence type="ECO:0000256" key="4">
    <source>
        <dbReference type="ARBA" id="ARBA00022679"/>
    </source>
</evidence>
<accession>A0A8J4UV89</accession>
<comment type="caution">
    <text evidence="20">The sequence shown here is derived from an EMBL/GenBank/DDBJ whole genome shotgun (WGS) entry which is preliminary data.</text>
</comment>
<evidence type="ECO:0000256" key="10">
    <source>
        <dbReference type="ARBA" id="ARBA00022840"/>
    </source>
</evidence>
<dbReference type="PANTHER" id="PTHR19890">
    <property type="entry name" value="FIBROBLAST GROWTH FACTOR RECEPTOR"/>
    <property type="match status" value="1"/>
</dbReference>
<evidence type="ECO:0000256" key="12">
    <source>
        <dbReference type="ARBA" id="ARBA00023136"/>
    </source>
</evidence>
<evidence type="ECO:0000256" key="9">
    <source>
        <dbReference type="ARBA" id="ARBA00022777"/>
    </source>
</evidence>
<evidence type="ECO:0000256" key="2">
    <source>
        <dbReference type="ARBA" id="ARBA00011902"/>
    </source>
</evidence>
<dbReference type="Pfam" id="PF07679">
    <property type="entry name" value="I-set"/>
    <property type="match status" value="2"/>
</dbReference>
<keyword evidence="10" id="KW-0067">ATP-binding</keyword>